<proteinExistence type="predicted"/>
<evidence type="ECO:0000313" key="1">
    <source>
        <dbReference type="EMBL" id="MBK9982545.1"/>
    </source>
</evidence>
<dbReference type="InterPro" id="IPR019853">
    <property type="entry name" value="GldB-like"/>
</dbReference>
<accession>A0A9D7SSK0</accession>
<dbReference type="Proteomes" id="UP000808337">
    <property type="component" value="Unassembled WGS sequence"/>
</dbReference>
<dbReference type="PROSITE" id="PS51257">
    <property type="entry name" value="PROKAR_LIPOPROTEIN"/>
    <property type="match status" value="1"/>
</dbReference>
<dbReference type="Pfam" id="PF25594">
    <property type="entry name" value="GldB_lipo"/>
    <property type="match status" value="1"/>
</dbReference>
<evidence type="ECO:0000313" key="2">
    <source>
        <dbReference type="Proteomes" id="UP000808337"/>
    </source>
</evidence>
<dbReference type="EMBL" id="JADKGY010000006">
    <property type="protein sequence ID" value="MBK9982545.1"/>
    <property type="molecule type" value="Genomic_DNA"/>
</dbReference>
<reference evidence="1 2" key="1">
    <citation type="submission" date="2020-10" db="EMBL/GenBank/DDBJ databases">
        <title>Connecting structure to function with the recovery of over 1000 high-quality activated sludge metagenome-assembled genomes encoding full-length rRNA genes using long-read sequencing.</title>
        <authorList>
            <person name="Singleton C.M."/>
            <person name="Petriglieri F."/>
            <person name="Kristensen J.M."/>
            <person name="Kirkegaard R.H."/>
            <person name="Michaelsen T.Y."/>
            <person name="Andersen M.H."/>
            <person name="Karst S.M."/>
            <person name="Dueholm M.S."/>
            <person name="Nielsen P.H."/>
            <person name="Albertsen M."/>
        </authorList>
    </citation>
    <scope>NUCLEOTIDE SEQUENCE [LARGE SCALE GENOMIC DNA]</scope>
    <source>
        <strain evidence="1">Ribe_18-Q3-R11-54_MAXAC.273</strain>
    </source>
</reference>
<sequence length="357" mass="41538">MKFTMITIKWSNLIYLMPLLVIISCHPDKTTNIPDVSDIHVDLKVTRFEQLLLGDTAMDAIKLQKLMDDYPAFSKVYFDHVMPMEDDIIVNTDRETRLKSILYWIKQPGTRWLYDTVQQIFPKLDMVEKDLQTAFTYAKYYFPDKKTPRIYTTVSDFGYFPFIYSEDSLTDGLGISLEMFLGDTFPYLKYTGLNNAFSDYLTRSYNKDHIVRRTLDVWVDDLVGPPDGVRLLDIMINHGKKLYIMKSLLPETHDSVIIDYPLVKLKWAEDNERNIYYQFTTQDMLYETSMRKIQKFVGPSPSSPGMPAQSPGNTGSWLGWQIVKAYMTKHPETTLQQLIAMKDAQVILDQSGYRPPR</sequence>
<evidence type="ECO:0008006" key="3">
    <source>
        <dbReference type="Google" id="ProtNLM"/>
    </source>
</evidence>
<protein>
    <recommendedName>
        <fullName evidence="3">Gliding motility lipoprotein GldB</fullName>
    </recommendedName>
</protein>
<organism evidence="1 2">
    <name type="scientific">Candidatus Opimibacter skivensis</name>
    <dbReference type="NCBI Taxonomy" id="2982028"/>
    <lineage>
        <taxon>Bacteria</taxon>
        <taxon>Pseudomonadati</taxon>
        <taxon>Bacteroidota</taxon>
        <taxon>Saprospiria</taxon>
        <taxon>Saprospirales</taxon>
        <taxon>Saprospiraceae</taxon>
        <taxon>Candidatus Opimibacter</taxon>
    </lineage>
</organism>
<gene>
    <name evidence="1" type="ORF">IPP15_08980</name>
</gene>
<name>A0A9D7SSK0_9BACT</name>
<comment type="caution">
    <text evidence="1">The sequence shown here is derived from an EMBL/GenBank/DDBJ whole genome shotgun (WGS) entry which is preliminary data.</text>
</comment>
<dbReference type="AlphaFoldDB" id="A0A9D7SSK0"/>